<dbReference type="SMART" id="SM00460">
    <property type="entry name" value="TGc"/>
    <property type="match status" value="1"/>
</dbReference>
<dbReference type="RefSeq" id="WP_198306571.1">
    <property type="nucleotide sequence ID" value="NZ_CP022121.1"/>
</dbReference>
<gene>
    <name evidence="3" type="ORF">NVS47_11270</name>
</gene>
<organism evidence="3 4">
    <name type="scientific">Dehalobacterium formicoaceticum</name>
    <dbReference type="NCBI Taxonomy" id="51515"/>
    <lineage>
        <taxon>Bacteria</taxon>
        <taxon>Bacillati</taxon>
        <taxon>Bacillota</taxon>
        <taxon>Clostridia</taxon>
        <taxon>Eubacteriales</taxon>
        <taxon>Peptococcaceae</taxon>
        <taxon>Dehalobacterium</taxon>
    </lineage>
</organism>
<feature type="domain" description="SLH" evidence="2">
    <location>
        <begin position="485"/>
        <end position="546"/>
    </location>
</feature>
<feature type="domain" description="SLH" evidence="2">
    <location>
        <begin position="421"/>
        <end position="484"/>
    </location>
</feature>
<comment type="caution">
    <text evidence="3">The sequence shown here is derived from an EMBL/GenBank/DDBJ whole genome shotgun (WGS) entry which is preliminary data.</text>
</comment>
<dbReference type="SUPFAM" id="SSF54001">
    <property type="entry name" value="Cysteine proteinases"/>
    <property type="match status" value="1"/>
</dbReference>
<dbReference type="PANTHER" id="PTHR43308:SF5">
    <property type="entry name" value="S-LAYER PROTEIN _ PEPTIDOGLYCAN ENDO-BETA-N-ACETYLGLUCOSAMINIDASE"/>
    <property type="match status" value="1"/>
</dbReference>
<proteinExistence type="predicted"/>
<evidence type="ECO:0000256" key="1">
    <source>
        <dbReference type="ARBA" id="ARBA00022737"/>
    </source>
</evidence>
<accession>A0ABT1Y8V7</accession>
<protein>
    <submittedName>
        <fullName evidence="3">S-layer homology domain-containing protein</fullName>
    </submittedName>
</protein>
<dbReference type="Pfam" id="PF00395">
    <property type="entry name" value="SLH"/>
    <property type="match status" value="3"/>
</dbReference>
<keyword evidence="4" id="KW-1185">Reference proteome</keyword>
<sequence>MKNKKVDIFNVKEDKTLKKIICFLLFLGMVVFPGQAGVAANRNKEVVKSDPWVYTITHRTVVSNPDTESIYNIQVTIPLMNDEQPVFQEFLGEELSPWPVKIIEDKKGTRLGVFHIAVLQPGEEKVIEQRYAVRNFGIDYKLDEALIGTSYSRENFDAGYLAEEKKIESANNLVIQYARDVVKDETSPYQMARKLFADINLFMTYQNEPEESINQGAVHALRTGIGNCEDYTALFIAAARSLGIPARAQTGYLYLPREQSGPPFINEDGSLDITLMRHTWPEILLPKQGWVVLDPTYTLTVNNGTRKDKVVDWSKFGQIAPGSRHIFFTYGRSDDAFIEIKYSGAKPQVDFSENLVFGHHIFPFRDSTTHWAKDSIRYLSHFSPPIIGGYGNGLFGPDDLVTRAQLAAMLNRALSLDYHVSQPQFSDITPGYWGYADIAAAKGAGIVGGFPDGTFRPEKSVTRAELAVIIGRAFNFPRIFSDISFQDLGQPGYAWADEGIINLAESGIVAGYPGNLFRPEKPVTRAEVAVILSRAMDGTFRLANKSEGLNQE</sequence>
<name>A0ABT1Y8V7_9FIRM</name>
<dbReference type="EMBL" id="JANPWE010000005">
    <property type="protein sequence ID" value="MCR6546086.1"/>
    <property type="molecule type" value="Genomic_DNA"/>
</dbReference>
<dbReference type="InterPro" id="IPR051465">
    <property type="entry name" value="Cell_Envelope_Struct_Comp"/>
</dbReference>
<dbReference type="InterPro" id="IPR038765">
    <property type="entry name" value="Papain-like_cys_pep_sf"/>
</dbReference>
<dbReference type="PANTHER" id="PTHR43308">
    <property type="entry name" value="OUTER MEMBRANE PROTEIN ALPHA-RELATED"/>
    <property type="match status" value="1"/>
</dbReference>
<dbReference type="InterPro" id="IPR001119">
    <property type="entry name" value="SLH_dom"/>
</dbReference>
<keyword evidence="1" id="KW-0677">Repeat</keyword>
<dbReference type="Pfam" id="PF01841">
    <property type="entry name" value="Transglut_core"/>
    <property type="match status" value="1"/>
</dbReference>
<feature type="domain" description="SLH" evidence="2">
    <location>
        <begin position="359"/>
        <end position="419"/>
    </location>
</feature>
<dbReference type="Proteomes" id="UP001524944">
    <property type="component" value="Unassembled WGS sequence"/>
</dbReference>
<reference evidence="3 4" key="1">
    <citation type="submission" date="2022-08" db="EMBL/GenBank/DDBJ databases">
        <title>Proteogenomics of the novel Dehalobacterium formicoaceticum strain EZ94 highlights a key role of methyltransferases during anaerobic dichloromethane degradation.</title>
        <authorList>
            <person name="Wasmund K."/>
        </authorList>
    </citation>
    <scope>NUCLEOTIDE SEQUENCE [LARGE SCALE GENOMIC DNA]</scope>
    <source>
        <strain evidence="3 4">EZ94</strain>
    </source>
</reference>
<evidence type="ECO:0000313" key="3">
    <source>
        <dbReference type="EMBL" id="MCR6546086.1"/>
    </source>
</evidence>
<evidence type="ECO:0000313" key="4">
    <source>
        <dbReference type="Proteomes" id="UP001524944"/>
    </source>
</evidence>
<dbReference type="Gene3D" id="3.10.620.30">
    <property type="match status" value="1"/>
</dbReference>
<dbReference type="InterPro" id="IPR002931">
    <property type="entry name" value="Transglutaminase-like"/>
</dbReference>
<evidence type="ECO:0000259" key="2">
    <source>
        <dbReference type="PROSITE" id="PS51272"/>
    </source>
</evidence>
<dbReference type="PROSITE" id="PS51272">
    <property type="entry name" value="SLH"/>
    <property type="match status" value="3"/>
</dbReference>